<dbReference type="InterPro" id="IPR001188">
    <property type="entry name" value="Sperm_putr-bd"/>
</dbReference>
<protein>
    <submittedName>
        <fullName evidence="5">Extracellular solute-binding protein</fullName>
    </submittedName>
</protein>
<dbReference type="RefSeq" id="WP_265673165.1">
    <property type="nucleotide sequence ID" value="NZ_JAKRRY010000001.1"/>
</dbReference>
<evidence type="ECO:0000313" key="6">
    <source>
        <dbReference type="Proteomes" id="UP001155587"/>
    </source>
</evidence>
<dbReference type="Gene3D" id="3.40.190.10">
    <property type="entry name" value="Periplasmic binding protein-like II"/>
    <property type="match status" value="2"/>
</dbReference>
<dbReference type="PANTHER" id="PTHR30222">
    <property type="entry name" value="SPERMIDINE/PUTRESCINE-BINDING PERIPLASMIC PROTEIN"/>
    <property type="match status" value="1"/>
</dbReference>
<keyword evidence="4" id="KW-0574">Periplasm</keyword>
<dbReference type="EMBL" id="JAKRRY010000001">
    <property type="protein sequence ID" value="MCW8344726.1"/>
    <property type="molecule type" value="Genomic_DNA"/>
</dbReference>
<keyword evidence="3" id="KW-0732">Signal</keyword>
<dbReference type="GO" id="GO:0019808">
    <property type="term" value="F:polyamine binding"/>
    <property type="evidence" value="ECO:0007669"/>
    <property type="project" value="InterPro"/>
</dbReference>
<evidence type="ECO:0000313" key="5">
    <source>
        <dbReference type="EMBL" id="MCW8344726.1"/>
    </source>
</evidence>
<dbReference type="InterPro" id="IPR006059">
    <property type="entry name" value="SBP"/>
</dbReference>
<gene>
    <name evidence="5" type="ORF">MD535_01625</name>
</gene>
<accession>A0A9X3CK00</accession>
<comment type="caution">
    <text evidence="5">The sequence shown here is derived from an EMBL/GenBank/DDBJ whole genome shotgun (WGS) entry which is preliminary data.</text>
</comment>
<dbReference type="PRINTS" id="PR00909">
    <property type="entry name" value="SPERMDNBNDNG"/>
</dbReference>
<evidence type="ECO:0000256" key="3">
    <source>
        <dbReference type="ARBA" id="ARBA00022729"/>
    </source>
</evidence>
<sequence>MKNKLVYKAILTIAFTSVKSEANSELNILSWHGYTDADVVSYFEDKYNTKINITYVTNDKQLRNNIENTEQTFDIVVLNSSELKRYIRLNSILPIDISKVSNSKWLSEQFTPLRRNTKTSQHGTIYGMPFTYSSMGMIYHKDRVKTPPSSWNAFWSTTYDKKVLSYDGGTHNTSLAALVLNLDDPFNIPNTEQSNIAEKLIALRDNSLTFYDSVEEATQLFNQFEMSLMFANFGRQQLTSLQKSGANVAYTIPTEGALSWLDCWAILADTEHSELAHQWINFVLEPWVQLEITQRHGLQSPLAQFSPDTQQQKLIWLTPVESPHEREAMWDAVYSGKSLEKVMEHTKRAKP</sequence>
<comment type="subcellular location">
    <subcellularLocation>
        <location evidence="1">Periplasm</location>
    </subcellularLocation>
</comment>
<evidence type="ECO:0000256" key="4">
    <source>
        <dbReference type="ARBA" id="ARBA00022764"/>
    </source>
</evidence>
<reference evidence="5" key="1">
    <citation type="submission" date="2022-02" db="EMBL/GenBank/DDBJ databases">
        <title>Vibrio sp. nov, a new bacterium isolated from seawater.</title>
        <authorList>
            <person name="Yuan Y."/>
        </authorList>
    </citation>
    <scope>NUCLEOTIDE SEQUENCE</scope>
    <source>
        <strain evidence="5">ZSDZ65</strain>
    </source>
</reference>
<dbReference type="GO" id="GO:0015846">
    <property type="term" value="P:polyamine transport"/>
    <property type="evidence" value="ECO:0007669"/>
    <property type="project" value="InterPro"/>
</dbReference>
<dbReference type="Proteomes" id="UP001155587">
    <property type="component" value="Unassembled WGS sequence"/>
</dbReference>
<evidence type="ECO:0000256" key="2">
    <source>
        <dbReference type="ARBA" id="ARBA00022448"/>
    </source>
</evidence>
<dbReference type="PANTHER" id="PTHR30222:SF17">
    <property type="entry name" value="SPERMIDINE_PUTRESCINE-BINDING PERIPLASMIC PROTEIN"/>
    <property type="match status" value="1"/>
</dbReference>
<dbReference type="Pfam" id="PF13416">
    <property type="entry name" value="SBP_bac_8"/>
    <property type="match status" value="1"/>
</dbReference>
<dbReference type="AlphaFoldDB" id="A0A9X3CK00"/>
<evidence type="ECO:0000256" key="1">
    <source>
        <dbReference type="ARBA" id="ARBA00004418"/>
    </source>
</evidence>
<proteinExistence type="predicted"/>
<dbReference type="GO" id="GO:0042597">
    <property type="term" value="C:periplasmic space"/>
    <property type="evidence" value="ECO:0007669"/>
    <property type="project" value="UniProtKB-SubCell"/>
</dbReference>
<dbReference type="SUPFAM" id="SSF53850">
    <property type="entry name" value="Periplasmic binding protein-like II"/>
    <property type="match status" value="1"/>
</dbReference>
<organism evidence="5 6">
    <name type="scientific">Vibrio qingdaonensis</name>
    <dbReference type="NCBI Taxonomy" id="2829491"/>
    <lineage>
        <taxon>Bacteria</taxon>
        <taxon>Pseudomonadati</taxon>
        <taxon>Pseudomonadota</taxon>
        <taxon>Gammaproteobacteria</taxon>
        <taxon>Vibrionales</taxon>
        <taxon>Vibrionaceae</taxon>
        <taxon>Vibrio</taxon>
    </lineage>
</organism>
<name>A0A9X3CK00_9VIBR</name>
<keyword evidence="6" id="KW-1185">Reference proteome</keyword>
<keyword evidence="2" id="KW-0813">Transport</keyword>